<feature type="transmembrane region" description="Helical" evidence="8">
    <location>
        <begin position="432"/>
        <end position="453"/>
    </location>
</feature>
<dbReference type="AlphaFoldDB" id="A0A089NP93"/>
<dbReference type="GO" id="GO:0008324">
    <property type="term" value="F:monoatomic cation transmembrane transporter activity"/>
    <property type="evidence" value="ECO:0007669"/>
    <property type="project" value="InterPro"/>
</dbReference>
<dbReference type="Gene3D" id="3.30.70.1430">
    <property type="entry name" value="Multidrug efflux transporter AcrB pore domain"/>
    <property type="match status" value="2"/>
</dbReference>
<dbReference type="Gene3D" id="3.30.70.1320">
    <property type="entry name" value="Multidrug efflux transporter AcrB pore domain like"/>
    <property type="match status" value="1"/>
</dbReference>
<dbReference type="STRING" id="693986.MOC_1462"/>
<dbReference type="SUPFAM" id="SSF82714">
    <property type="entry name" value="Multidrug efflux transporter AcrB TolC docking domain, DN and DC subdomains"/>
    <property type="match status" value="2"/>
</dbReference>
<gene>
    <name evidence="9" type="ORF">MOC_1462</name>
</gene>
<protein>
    <submittedName>
        <fullName evidence="9">CzcA family heavy metal efflux pump</fullName>
    </submittedName>
</protein>
<dbReference type="Gene3D" id="3.30.70.1440">
    <property type="entry name" value="Multidrug efflux transporter AcrB pore domain"/>
    <property type="match status" value="1"/>
</dbReference>
<dbReference type="Proteomes" id="UP000029492">
    <property type="component" value="Chromosome"/>
</dbReference>
<dbReference type="GO" id="GO:0042910">
    <property type="term" value="F:xenobiotic transmembrane transporter activity"/>
    <property type="evidence" value="ECO:0007669"/>
    <property type="project" value="TreeGrafter"/>
</dbReference>
<dbReference type="GO" id="GO:0005886">
    <property type="term" value="C:plasma membrane"/>
    <property type="evidence" value="ECO:0007669"/>
    <property type="project" value="UniProtKB-SubCell"/>
</dbReference>
<dbReference type="KEGG" id="mor:MOC_1462"/>
<dbReference type="Pfam" id="PF00873">
    <property type="entry name" value="ACR_tran"/>
    <property type="match status" value="1"/>
</dbReference>
<feature type="transmembrane region" description="Helical" evidence="8">
    <location>
        <begin position="897"/>
        <end position="915"/>
    </location>
</feature>
<dbReference type="RefSeq" id="WP_043756307.1">
    <property type="nucleotide sequence ID" value="NZ_CP003811.1"/>
</dbReference>
<evidence type="ECO:0000256" key="3">
    <source>
        <dbReference type="ARBA" id="ARBA00022448"/>
    </source>
</evidence>
<comment type="subcellular location">
    <subcellularLocation>
        <location evidence="1">Cell membrane</location>
        <topology evidence="1">Multi-pass membrane protein</topology>
    </subcellularLocation>
</comment>
<dbReference type="eggNOG" id="COG3696">
    <property type="taxonomic scope" value="Bacteria"/>
</dbReference>
<dbReference type="Gene3D" id="3.30.2090.10">
    <property type="entry name" value="Multidrug efflux transporter AcrB TolC docking domain, DN and DC subdomains"/>
    <property type="match status" value="2"/>
</dbReference>
<feature type="transmembrane region" description="Helical" evidence="8">
    <location>
        <begin position="999"/>
        <end position="1022"/>
    </location>
</feature>
<feature type="transmembrane region" description="Helical" evidence="8">
    <location>
        <begin position="336"/>
        <end position="355"/>
    </location>
</feature>
<dbReference type="Gene3D" id="1.20.1640.10">
    <property type="entry name" value="Multidrug efflux transporter AcrB transmembrane domain"/>
    <property type="match status" value="2"/>
</dbReference>
<evidence type="ECO:0000256" key="6">
    <source>
        <dbReference type="ARBA" id="ARBA00022989"/>
    </source>
</evidence>
<feature type="transmembrane region" description="Helical" evidence="8">
    <location>
        <begin position="921"/>
        <end position="946"/>
    </location>
</feature>
<feature type="transmembrane region" description="Helical" evidence="8">
    <location>
        <begin position="362"/>
        <end position="382"/>
    </location>
</feature>
<feature type="transmembrane region" description="Helical" evidence="8">
    <location>
        <begin position="388"/>
        <end position="411"/>
    </location>
</feature>
<evidence type="ECO:0000256" key="4">
    <source>
        <dbReference type="ARBA" id="ARBA00022475"/>
    </source>
</evidence>
<sequence length="1054" mass="110374">MKTWFALMVRRRFLVLVVALAAAAGGIANLEGLSIDAVPDISPRQVMVLTLSPGLGPLEVERLVTFPVENAMAGAPGLANVRSTSRAGVSAVYATFDESVSVTEARAEVFQRLPQAKSLMPAGVGDPQMGPMATGLGEIYQFELRGPAYTPMQLKRILQWTIAPKLKLTPGIADVNIYGGQMPTYEARISADALRRYGVTLAQVYTALADNNAARGGAYLEHNDQQEVIRGLGLAKGPQDIADVVVATGPGGVPVTLATLGTVQEAPKVRLGAVTHDAAGETVVGIALMRYGENASAVVERVKKTIDDLRPQLPPGVAIVPYYDRSALVDRTIHTVAHNLLEGAVLVIVVLLLLLGNLRAGLIVAVAIPLAMLMAFAGMRLLGLSGNLMSLGAIDFGLIVDGAVVMIENVLRARGEHPDRPATEVVRDATAAVARPVIFAVAIIILVYVPILALQGVAGKMFVPMALTVILALAGALVVTLTLMPALAALFLAGRGVGERETRLVRGMRAAYRPLLRGAERHVVLTVGVALALFAGSCVLATRLGGEFLPKLSEGAIVVTSEKLPGIALDASLATVGRIERVLKSFPEVKRVVSLTGSAEIPTDPMGVESTDSFITLADPATWTTAATQDGLVAAFDTRLKEEVPGVAYSFSQPIQMRMDDLLEGVRGDVAISLYGDDLKVLKDTADAIVRTVSGVEGAADVKAEAQAGMPALSIQVDRARAARYGITVSDVLDVVESIGGRTAGMVYGDDNSITDIVVRLDPADRGDIERIRALPVGRSGQEAGREAGSRMMVPLAMVASVEVATGPAQISRERLQRRISVQANVRGRDVQSFVAAAQAAVAQQVTLPPRYALVWSGQFQNLQEATGRLTVVVPAALAAILILLVVMFADIRIAGLIFLNVPMAATGGILALTLRGMPFSISAAIGFIATFGIAVLNGVVLTSYIRDLEATGLGAKEAATRAAEMRLRPVMMTALVAALGFLPMALSTSAGAEVQRPLATVVIGGLISATLLTLVVLPAVYPVVAGLRLPFGGPGRAAPAAVPEARKRARAEA</sequence>
<keyword evidence="5 8" id="KW-0812">Transmembrane</keyword>
<feature type="transmembrane region" description="Helical" evidence="8">
    <location>
        <begin position="523"/>
        <end position="544"/>
    </location>
</feature>
<dbReference type="SUPFAM" id="SSF82866">
    <property type="entry name" value="Multidrug efflux transporter AcrB transmembrane domain"/>
    <property type="match status" value="2"/>
</dbReference>
<evidence type="ECO:0000256" key="2">
    <source>
        <dbReference type="ARBA" id="ARBA00010942"/>
    </source>
</evidence>
<evidence type="ECO:0000313" key="10">
    <source>
        <dbReference type="Proteomes" id="UP000029492"/>
    </source>
</evidence>
<dbReference type="PANTHER" id="PTHR32063">
    <property type="match status" value="1"/>
</dbReference>
<keyword evidence="7 8" id="KW-0472">Membrane</keyword>
<accession>A0A089NP93</accession>
<feature type="transmembrane region" description="Helical" evidence="8">
    <location>
        <begin position="465"/>
        <end position="493"/>
    </location>
</feature>
<feature type="transmembrane region" description="Helical" evidence="8">
    <location>
        <begin position="967"/>
        <end position="987"/>
    </location>
</feature>
<keyword evidence="6 8" id="KW-1133">Transmembrane helix</keyword>
<dbReference type="NCBIfam" id="TIGR00914">
    <property type="entry name" value="2A0601"/>
    <property type="match status" value="1"/>
</dbReference>
<dbReference type="PANTHER" id="PTHR32063:SF24">
    <property type="entry name" value="CATION EFFLUX SYSTEM (ACRB_ACRD_ACRF FAMILY)"/>
    <property type="match status" value="1"/>
</dbReference>
<dbReference type="PRINTS" id="PR00702">
    <property type="entry name" value="ACRIFLAVINRP"/>
</dbReference>
<dbReference type="HOGENOM" id="CLU_002755_1_2_5"/>
<feature type="transmembrane region" description="Helical" evidence="8">
    <location>
        <begin position="870"/>
        <end position="890"/>
    </location>
</feature>
<evidence type="ECO:0000256" key="8">
    <source>
        <dbReference type="SAM" id="Phobius"/>
    </source>
</evidence>
<dbReference type="SUPFAM" id="SSF82693">
    <property type="entry name" value="Multidrug efflux transporter AcrB pore domain, PN1, PN2, PC1 and PC2 subdomains"/>
    <property type="match status" value="2"/>
</dbReference>
<dbReference type="InterPro" id="IPR027463">
    <property type="entry name" value="AcrB_DN_DC_subdom"/>
</dbReference>
<dbReference type="EMBL" id="CP003811">
    <property type="protein sequence ID" value="AIQ89217.1"/>
    <property type="molecule type" value="Genomic_DNA"/>
</dbReference>
<comment type="similarity">
    <text evidence="2">Belongs to the resistance-nodulation-cell division (RND) (TC 2.A.6) family.</text>
</comment>
<evidence type="ECO:0000313" key="9">
    <source>
        <dbReference type="EMBL" id="AIQ89217.1"/>
    </source>
</evidence>
<dbReference type="InterPro" id="IPR004763">
    <property type="entry name" value="CusA-like"/>
</dbReference>
<evidence type="ECO:0000256" key="5">
    <source>
        <dbReference type="ARBA" id="ARBA00022692"/>
    </source>
</evidence>
<dbReference type="InterPro" id="IPR001036">
    <property type="entry name" value="Acrflvin-R"/>
</dbReference>
<keyword evidence="10" id="KW-1185">Reference proteome</keyword>
<reference evidence="9 10" key="1">
    <citation type="journal article" date="2014" name="PLoS ONE">
        <title>Genome Information of Methylobacterium oryzae, a Plant-Probiotic Methylotroph in the Phyllosphere.</title>
        <authorList>
            <person name="Kwak M.J."/>
            <person name="Jeong H."/>
            <person name="Madhaiyan M."/>
            <person name="Lee Y."/>
            <person name="Sa T.M."/>
            <person name="Oh T.K."/>
            <person name="Kim J.F."/>
        </authorList>
    </citation>
    <scope>NUCLEOTIDE SEQUENCE [LARGE SCALE GENOMIC DNA]</scope>
    <source>
        <strain evidence="9 10">CBMB20</strain>
    </source>
</reference>
<proteinExistence type="inferred from homology"/>
<organism evidence="9 10">
    <name type="scientific">Methylobacterium oryzae CBMB20</name>
    <dbReference type="NCBI Taxonomy" id="693986"/>
    <lineage>
        <taxon>Bacteria</taxon>
        <taxon>Pseudomonadati</taxon>
        <taxon>Pseudomonadota</taxon>
        <taxon>Alphaproteobacteria</taxon>
        <taxon>Hyphomicrobiales</taxon>
        <taxon>Methylobacteriaceae</taxon>
        <taxon>Methylobacterium</taxon>
    </lineage>
</organism>
<name>A0A089NP93_9HYPH</name>
<keyword evidence="3" id="KW-0813">Transport</keyword>
<keyword evidence="4" id="KW-1003">Cell membrane</keyword>
<evidence type="ECO:0000256" key="1">
    <source>
        <dbReference type="ARBA" id="ARBA00004651"/>
    </source>
</evidence>
<evidence type="ECO:0000256" key="7">
    <source>
        <dbReference type="ARBA" id="ARBA00023136"/>
    </source>
</evidence>